<evidence type="ECO:0000313" key="2">
    <source>
        <dbReference type="Proteomes" id="UP000249218"/>
    </source>
</evidence>
<dbReference type="Proteomes" id="UP000249218">
    <property type="component" value="Unassembled WGS sequence"/>
</dbReference>
<dbReference type="AlphaFoldDB" id="A0A2W1BQI6"/>
<sequence>MHQIFFFCSRLVVAYKDNVIFSKVMRSYILVALLAALASCLDAAVLPTPINAPTVAGEVQPGDWVVLRAMFRTEGFPTGVTTRNLRYSMSENYQVNAVSIVEVGPPQGGAPAFVGGLGTNVIDVVLVSARGRGFEYNIELWGHDTTGAYPGPNPPDVLITEL</sequence>
<gene>
    <name evidence="1" type="primary">HaOG203518</name>
    <name evidence="1" type="ORF">B5X24_HaOG203518</name>
</gene>
<dbReference type="OrthoDB" id="6818903at2759"/>
<proteinExistence type="predicted"/>
<protein>
    <submittedName>
        <fullName evidence="1">Uncharacterized protein</fullName>
    </submittedName>
</protein>
<keyword evidence="2" id="KW-1185">Reference proteome</keyword>
<evidence type="ECO:0000313" key="1">
    <source>
        <dbReference type="EMBL" id="PZC77359.1"/>
    </source>
</evidence>
<reference evidence="1 2" key="1">
    <citation type="journal article" date="2017" name="BMC Biol.">
        <title>Genomic innovations, transcriptional plasticity and gene loss underlying the evolution and divergence of two highly polyphagous and invasive Helicoverpa pest species.</title>
        <authorList>
            <person name="Pearce S.L."/>
            <person name="Clarke D.F."/>
            <person name="East P.D."/>
            <person name="Elfekih S."/>
            <person name="Gordon K.H."/>
            <person name="Jermiin L.S."/>
            <person name="McGaughran A."/>
            <person name="Oakeshott J.G."/>
            <person name="Papanikolaou A."/>
            <person name="Perera O.P."/>
            <person name="Rane R.V."/>
            <person name="Richards S."/>
            <person name="Tay W.T."/>
            <person name="Walsh T.K."/>
            <person name="Anderson A."/>
            <person name="Anderson C.J."/>
            <person name="Asgari S."/>
            <person name="Board P.G."/>
            <person name="Bretschneider A."/>
            <person name="Campbell P.M."/>
            <person name="Chertemps T."/>
            <person name="Christeller J.T."/>
            <person name="Coppin C.W."/>
            <person name="Downes S.J."/>
            <person name="Duan G."/>
            <person name="Farnsworth C.A."/>
            <person name="Good R.T."/>
            <person name="Han L.B."/>
            <person name="Han Y.C."/>
            <person name="Hatje K."/>
            <person name="Horne I."/>
            <person name="Huang Y.P."/>
            <person name="Hughes D.S."/>
            <person name="Jacquin-Joly E."/>
            <person name="James W."/>
            <person name="Jhangiani S."/>
            <person name="Kollmar M."/>
            <person name="Kuwar S.S."/>
            <person name="Li S."/>
            <person name="Liu N.Y."/>
            <person name="Maibeche M.T."/>
            <person name="Miller J.R."/>
            <person name="Montagne N."/>
            <person name="Perry T."/>
            <person name="Qu J."/>
            <person name="Song S.V."/>
            <person name="Sutton G.G."/>
            <person name="Vogel H."/>
            <person name="Walenz B.P."/>
            <person name="Xu W."/>
            <person name="Zhang H.J."/>
            <person name="Zou Z."/>
            <person name="Batterham P."/>
            <person name="Edwards O.R."/>
            <person name="Feyereisen R."/>
            <person name="Gibbs R.A."/>
            <person name="Heckel D.G."/>
            <person name="McGrath A."/>
            <person name="Robin C."/>
            <person name="Scherer S.E."/>
            <person name="Worley K.C."/>
            <person name="Wu Y.D."/>
        </authorList>
    </citation>
    <scope>NUCLEOTIDE SEQUENCE [LARGE SCALE GENOMIC DNA]</scope>
    <source>
        <strain evidence="1">Harm_GR_Male_#8</strain>
        <tissue evidence="1">Whole organism</tissue>
    </source>
</reference>
<dbReference type="Pfam" id="PF15868">
    <property type="entry name" value="MBF2"/>
    <property type="match status" value="1"/>
</dbReference>
<dbReference type="EMBL" id="KZ149931">
    <property type="protein sequence ID" value="PZC77359.1"/>
    <property type="molecule type" value="Genomic_DNA"/>
</dbReference>
<organism evidence="1 2">
    <name type="scientific">Helicoverpa armigera</name>
    <name type="common">Cotton bollworm</name>
    <name type="synonym">Heliothis armigera</name>
    <dbReference type="NCBI Taxonomy" id="29058"/>
    <lineage>
        <taxon>Eukaryota</taxon>
        <taxon>Metazoa</taxon>
        <taxon>Ecdysozoa</taxon>
        <taxon>Arthropoda</taxon>
        <taxon>Hexapoda</taxon>
        <taxon>Insecta</taxon>
        <taxon>Pterygota</taxon>
        <taxon>Neoptera</taxon>
        <taxon>Endopterygota</taxon>
        <taxon>Lepidoptera</taxon>
        <taxon>Glossata</taxon>
        <taxon>Ditrysia</taxon>
        <taxon>Noctuoidea</taxon>
        <taxon>Noctuidae</taxon>
        <taxon>Heliothinae</taxon>
        <taxon>Helicoverpa</taxon>
    </lineage>
</organism>
<accession>A0A2W1BQI6</accession>
<name>A0A2W1BQI6_HELAM</name>
<dbReference type="InterPro" id="IPR031734">
    <property type="entry name" value="MBF2"/>
</dbReference>